<dbReference type="SMART" id="SM00382">
    <property type="entry name" value="AAA"/>
    <property type="match status" value="1"/>
</dbReference>
<comment type="caution">
    <text evidence="19">The sequence shown here is derived from an EMBL/GenBank/DDBJ whole genome shotgun (WGS) entry which is preliminary data.</text>
</comment>
<comment type="caution">
    <text evidence="17">Lacks conserved residue(s) required for the propagation of feature annotation.</text>
</comment>
<evidence type="ECO:0000256" key="3">
    <source>
        <dbReference type="ARBA" id="ARBA00022723"/>
    </source>
</evidence>
<comment type="function">
    <text evidence="17">The UvrABC repair system catalyzes the recognition and processing of DNA lesions. UvrA is an ATPase and a DNA-binding protein. A damage recognition complex composed of 2 UvrA and 2 UvrB subunits scans DNA for abnormalities. When the presence of a lesion has been verified by UvrB, the UvrA molecules dissociate.</text>
</comment>
<evidence type="ECO:0000256" key="14">
    <source>
        <dbReference type="ARBA" id="ARBA00038000"/>
    </source>
</evidence>
<organism evidence="19 20">
    <name type="scientific">Varibaculum cambriense</name>
    <dbReference type="NCBI Taxonomy" id="184870"/>
    <lineage>
        <taxon>Bacteria</taxon>
        <taxon>Bacillati</taxon>
        <taxon>Actinomycetota</taxon>
        <taxon>Actinomycetes</taxon>
        <taxon>Actinomycetales</taxon>
        <taxon>Actinomycetaceae</taxon>
        <taxon>Varibaculum</taxon>
    </lineage>
</organism>
<keyword evidence="17" id="KW-0742">SOS response</keyword>
<dbReference type="Pfam" id="PF17755">
    <property type="entry name" value="UvrA_DNA-bind"/>
    <property type="match status" value="1"/>
</dbReference>
<dbReference type="PROSITE" id="PS50893">
    <property type="entry name" value="ABC_TRANSPORTER_2"/>
    <property type="match status" value="1"/>
</dbReference>
<reference evidence="19 20" key="1">
    <citation type="submission" date="2017-09" db="EMBL/GenBank/DDBJ databases">
        <title>Bacterial strain isolated from the female urinary microbiota.</title>
        <authorList>
            <person name="Thomas-White K."/>
            <person name="Kumar N."/>
            <person name="Forster S."/>
            <person name="Putonti C."/>
            <person name="Lawley T."/>
            <person name="Wolfe A.J."/>
        </authorList>
    </citation>
    <scope>NUCLEOTIDE SEQUENCE [LARGE SCALE GENOMIC DNA]</scope>
    <source>
        <strain evidence="19 20">UMB0744</strain>
    </source>
</reference>
<keyword evidence="11 17" id="KW-0267">Excision nuclease</keyword>
<dbReference type="InterPro" id="IPR017871">
    <property type="entry name" value="ABC_transporter-like_CS"/>
</dbReference>
<sequence length="944" mass="104355">MDEKLVVKGAREHNLRNVGIEIPRDQMVVFTGLSGSGKSSLAFDTIFAEGQRRYVESLSSYARQFLGRLDKPDVDFIAGLSPAVSIDQKSTSRNPRSTVGTITEVYDYLRLLYARAGQAYCPECGEKIQAQTAQQIVDRLLTLPEKTRFQILAPVVRGRKGEYSELFADLVSQGFSAAVVDGETVRLTQPPKLERKIKHDIFVRVDRLVMKEGVRTRLSDSIETALKLADGLVVVDFVDRDVSDPQRSRRFSENRACPNDHPLQLEEIEPRTFSFNAPYGACPDCSGLGSHLEVDPELVVPNPELSIAEGAIRPWSTKNKYLMHMVAGLGEELGFDLDTPFRELSAAEKKALLRGRDYRVKVKFRNRWGRMRTYSSGFEGAIPWIMRKREETESEVMRARYEGYMRQVPCSTCHGARLKPEVLAVKIGKLNIAELTKLSIAASGKYLAEVELTGPAKKIAEPILKEVQVRLQFLQDVGLGYLTLARGAATLSGGEAQRIRLATQIGSGLVGVLYVLDEPSIGLHQRDNHKLIETLKKLRDLGNTLLVVEHDEDTIRASDWIVDIGPEAGEHGGEVLYSGPVPGIADCKRSLTGQYLSGKKQIAIPEKRRQIEKERQLKIIGARENNLKNIDVSIPLGKLVLVTGVSGSGKSTLINQVMYQALAAKLQRKRVVPGRHKEIAGIEHLDKVVHVDQSPIGRNPRSNPATYTGVWDAVRALFAQTPEAQLRGYGPGRFSFNVKGGRCESCKGDGTLKIEMNFLPDVYVPCEVCGGARYNQETLEIKYRGKSVAEVLDMPISEAAEFFAPINKISRHLNTLVEVGLGYLRLGQSATTLSGGEAQRVKLASELQRRSNGRTIYVLDEPTTGLHLEDIRKLMLVLQSLVDKGNSVIVIEHNLDVIKCADWVIDLGPEGGDGGGRLVAQGTPEQVAKVKASYTGQYLRAMLE</sequence>
<feature type="domain" description="ABC transporter" evidence="18">
    <location>
        <begin position="611"/>
        <end position="940"/>
    </location>
</feature>
<evidence type="ECO:0000256" key="7">
    <source>
        <dbReference type="ARBA" id="ARBA00022769"/>
    </source>
</evidence>
<feature type="binding site" evidence="17">
    <location>
        <begin position="644"/>
        <end position="651"/>
    </location>
    <ligand>
        <name>ATP</name>
        <dbReference type="ChEBI" id="CHEBI:30616"/>
    </ligand>
</feature>
<evidence type="ECO:0000256" key="9">
    <source>
        <dbReference type="ARBA" id="ARBA00022833"/>
    </source>
</evidence>
<feature type="zinc finger region" description="C4-type" evidence="17">
    <location>
        <begin position="743"/>
        <end position="769"/>
    </location>
</feature>
<evidence type="ECO:0000256" key="11">
    <source>
        <dbReference type="ARBA" id="ARBA00022881"/>
    </source>
</evidence>
<dbReference type="InterPro" id="IPR013815">
    <property type="entry name" value="ATP_grasp_subdomain_1"/>
</dbReference>
<keyword evidence="10 17" id="KW-0067">ATP-binding</keyword>
<evidence type="ECO:0000256" key="2">
    <source>
        <dbReference type="ARBA" id="ARBA00022490"/>
    </source>
</evidence>
<keyword evidence="12 17" id="KW-0238">DNA-binding</keyword>
<evidence type="ECO:0000256" key="12">
    <source>
        <dbReference type="ARBA" id="ARBA00023125"/>
    </source>
</evidence>
<comment type="subunit">
    <text evidence="17">Forms a heterotetramer with UvrB during the search for lesions.</text>
</comment>
<comment type="similarity">
    <text evidence="14 17">Belongs to the ABC transporter superfamily. UvrA family.</text>
</comment>
<evidence type="ECO:0000256" key="6">
    <source>
        <dbReference type="ARBA" id="ARBA00022763"/>
    </source>
</evidence>
<evidence type="ECO:0000256" key="17">
    <source>
        <dbReference type="HAMAP-Rule" id="MF_00205"/>
    </source>
</evidence>
<dbReference type="InterPro" id="IPR003593">
    <property type="entry name" value="AAA+_ATPase"/>
</dbReference>
<keyword evidence="2 17" id="KW-0963">Cytoplasm</keyword>
<protein>
    <recommendedName>
        <fullName evidence="15 17">UvrABC system protein A</fullName>
        <shortName evidence="17">UvrA protein</shortName>
    </recommendedName>
    <alternativeName>
        <fullName evidence="16 17">Excinuclease ABC subunit A</fullName>
    </alternativeName>
</protein>
<dbReference type="Gene3D" id="1.10.8.280">
    <property type="entry name" value="ABC transporter ATPase domain-like"/>
    <property type="match status" value="1"/>
</dbReference>
<dbReference type="PANTHER" id="PTHR43152:SF3">
    <property type="entry name" value="UVRABC SYSTEM PROTEIN A"/>
    <property type="match status" value="1"/>
</dbReference>
<gene>
    <name evidence="17" type="primary">uvrA</name>
    <name evidence="19" type="ORF">CJ240_04730</name>
</gene>
<evidence type="ECO:0000313" key="19">
    <source>
        <dbReference type="EMBL" id="PMB91004.1"/>
    </source>
</evidence>
<accession>A0ABX4USB9</accession>
<dbReference type="CDD" id="cd03271">
    <property type="entry name" value="ABC_UvrA_II"/>
    <property type="match status" value="1"/>
</dbReference>
<name>A0ABX4USB9_9ACTO</name>
<feature type="binding site" evidence="17">
    <location>
        <begin position="32"/>
        <end position="39"/>
    </location>
    <ligand>
        <name>ATP</name>
        <dbReference type="ChEBI" id="CHEBI:30616"/>
    </ligand>
</feature>
<evidence type="ECO:0000256" key="16">
    <source>
        <dbReference type="ARBA" id="ARBA00042156"/>
    </source>
</evidence>
<dbReference type="Gene3D" id="3.40.50.300">
    <property type="entry name" value="P-loop containing nucleotide triphosphate hydrolases"/>
    <property type="match status" value="2"/>
</dbReference>
<dbReference type="NCBIfam" id="TIGR00630">
    <property type="entry name" value="uvra"/>
    <property type="match status" value="1"/>
</dbReference>
<proteinExistence type="inferred from homology"/>
<dbReference type="Pfam" id="PF17760">
    <property type="entry name" value="UvrA_inter"/>
    <property type="match status" value="1"/>
</dbReference>
<keyword evidence="5 17" id="KW-0547">Nucleotide-binding</keyword>
<keyword evidence="7 17" id="KW-0228">DNA excision</keyword>
<evidence type="ECO:0000256" key="13">
    <source>
        <dbReference type="ARBA" id="ARBA00023204"/>
    </source>
</evidence>
<dbReference type="InterPro" id="IPR027417">
    <property type="entry name" value="P-loop_NTPase"/>
</dbReference>
<dbReference type="PROSITE" id="PS00211">
    <property type="entry name" value="ABC_TRANSPORTER_1"/>
    <property type="match status" value="2"/>
</dbReference>
<keyword evidence="4 17" id="KW-0677">Repeat</keyword>
<dbReference type="NCBIfam" id="NF001503">
    <property type="entry name" value="PRK00349.1"/>
    <property type="match status" value="1"/>
</dbReference>
<evidence type="ECO:0000259" key="18">
    <source>
        <dbReference type="PROSITE" id="PS50893"/>
    </source>
</evidence>
<evidence type="ECO:0000256" key="15">
    <source>
        <dbReference type="ARBA" id="ARBA00039316"/>
    </source>
</evidence>
<keyword evidence="9 17" id="KW-0862">Zinc</keyword>
<evidence type="ECO:0000256" key="10">
    <source>
        <dbReference type="ARBA" id="ARBA00022840"/>
    </source>
</evidence>
<evidence type="ECO:0000313" key="20">
    <source>
        <dbReference type="Proteomes" id="UP000243201"/>
    </source>
</evidence>
<dbReference type="InterPro" id="IPR041102">
    <property type="entry name" value="UvrA_inter"/>
</dbReference>
<dbReference type="Gene3D" id="3.30.1490.20">
    <property type="entry name" value="ATP-grasp fold, A domain"/>
    <property type="match status" value="1"/>
</dbReference>
<keyword evidence="6 17" id="KW-0227">DNA damage</keyword>
<dbReference type="SUPFAM" id="SSF52540">
    <property type="entry name" value="P-loop containing nucleoside triphosphate hydrolases"/>
    <property type="match status" value="2"/>
</dbReference>
<evidence type="ECO:0000256" key="5">
    <source>
        <dbReference type="ARBA" id="ARBA00022741"/>
    </source>
</evidence>
<dbReference type="Proteomes" id="UP000243201">
    <property type="component" value="Unassembled WGS sequence"/>
</dbReference>
<evidence type="ECO:0000256" key="1">
    <source>
        <dbReference type="ARBA" id="ARBA00004496"/>
    </source>
</evidence>
<dbReference type="InterPro" id="IPR003439">
    <property type="entry name" value="ABC_transporter-like_ATP-bd"/>
</dbReference>
<keyword evidence="20" id="KW-1185">Reference proteome</keyword>
<dbReference type="PANTHER" id="PTHR43152">
    <property type="entry name" value="UVRABC SYSTEM PROTEIN A"/>
    <property type="match status" value="1"/>
</dbReference>
<dbReference type="InterPro" id="IPR041552">
    <property type="entry name" value="UvrA_DNA-bd"/>
</dbReference>
<dbReference type="InterPro" id="IPR004602">
    <property type="entry name" value="UvrA"/>
</dbReference>
<dbReference type="RefSeq" id="WP_102184166.1">
    <property type="nucleotide sequence ID" value="NZ_PNGC01000001.1"/>
</dbReference>
<keyword evidence="3 17" id="KW-0479">Metal-binding</keyword>
<keyword evidence="8 17" id="KW-0863">Zinc-finger</keyword>
<keyword evidence="13 17" id="KW-0234">DNA repair</keyword>
<dbReference type="Gene3D" id="1.20.1580.10">
    <property type="entry name" value="ABC transporter ATPase like domain"/>
    <property type="match status" value="2"/>
</dbReference>
<dbReference type="EMBL" id="PNGC01000001">
    <property type="protein sequence ID" value="PMB91004.1"/>
    <property type="molecule type" value="Genomic_DNA"/>
</dbReference>
<evidence type="ECO:0000256" key="4">
    <source>
        <dbReference type="ARBA" id="ARBA00022737"/>
    </source>
</evidence>
<comment type="subcellular location">
    <subcellularLocation>
        <location evidence="1 17">Cytoplasm</location>
    </subcellularLocation>
</comment>
<dbReference type="HAMAP" id="MF_00205">
    <property type="entry name" value="UvrA"/>
    <property type="match status" value="1"/>
</dbReference>
<evidence type="ECO:0000256" key="8">
    <source>
        <dbReference type="ARBA" id="ARBA00022771"/>
    </source>
</evidence>